<sequence>MVKMTPEFQARQRPAAALIVAVSIAAAGGLVTLVRKVMGARRSKAVVVPEVGAPGVAPRTGAASR</sequence>
<protein>
    <submittedName>
        <fullName evidence="2">Uncharacterized protein</fullName>
    </submittedName>
</protein>
<evidence type="ECO:0000313" key="3">
    <source>
        <dbReference type="Proteomes" id="UP000615326"/>
    </source>
</evidence>
<keyword evidence="1" id="KW-0472">Membrane</keyword>
<gene>
    <name evidence="2" type="ORF">GOB84_04700</name>
</gene>
<evidence type="ECO:0000313" key="2">
    <source>
        <dbReference type="EMBL" id="NHO31872.1"/>
    </source>
</evidence>
<reference evidence="2 3" key="1">
    <citation type="journal article" date="2020" name="Int. J. Syst. Evol. Microbiol.">
        <title>Novel acetic acid bacteria from cider fermentations: Acetobacter conturbans sp. nov. and Acetobacter fallax sp. nov.</title>
        <authorList>
            <person name="Sombolestani A.S."/>
            <person name="Cleenwerck I."/>
            <person name="Cnockaert M."/>
            <person name="Borremans W."/>
            <person name="Wieme A.D."/>
            <person name="De Vuyst L."/>
            <person name="Vandamme P."/>
        </authorList>
    </citation>
    <scope>NUCLEOTIDE SEQUENCE [LARGE SCALE GENOMIC DNA]</scope>
    <source>
        <strain evidence="2 3">LMG 1637</strain>
    </source>
</reference>
<feature type="transmembrane region" description="Helical" evidence="1">
    <location>
        <begin position="15"/>
        <end position="34"/>
    </location>
</feature>
<dbReference type="EMBL" id="WOSW01000005">
    <property type="protein sequence ID" value="NHO31872.1"/>
    <property type="molecule type" value="Genomic_DNA"/>
</dbReference>
<accession>A0ABX0K7Y3</accession>
<dbReference type="Proteomes" id="UP000615326">
    <property type="component" value="Unassembled WGS sequence"/>
</dbReference>
<keyword evidence="1" id="KW-1133">Transmembrane helix</keyword>
<organism evidence="2 3">
    <name type="scientific">Acetobacter fallax</name>
    <dbReference type="NCBI Taxonomy" id="1737473"/>
    <lineage>
        <taxon>Bacteria</taxon>
        <taxon>Pseudomonadati</taxon>
        <taxon>Pseudomonadota</taxon>
        <taxon>Alphaproteobacteria</taxon>
        <taxon>Acetobacterales</taxon>
        <taxon>Acetobacteraceae</taxon>
        <taxon>Acetobacter</taxon>
    </lineage>
</organism>
<dbReference type="RefSeq" id="WP_173576474.1">
    <property type="nucleotide sequence ID" value="NZ_WOSW01000005.1"/>
</dbReference>
<name>A0ABX0K7Y3_9PROT</name>
<keyword evidence="3" id="KW-1185">Reference proteome</keyword>
<evidence type="ECO:0000256" key="1">
    <source>
        <dbReference type="SAM" id="Phobius"/>
    </source>
</evidence>
<keyword evidence="1" id="KW-0812">Transmembrane</keyword>
<proteinExistence type="predicted"/>
<comment type="caution">
    <text evidence="2">The sequence shown here is derived from an EMBL/GenBank/DDBJ whole genome shotgun (WGS) entry which is preliminary data.</text>
</comment>